<organism evidence="5 6">
    <name type="scientific">Microlunatus soli</name>
    <dbReference type="NCBI Taxonomy" id="630515"/>
    <lineage>
        <taxon>Bacteria</taxon>
        <taxon>Bacillati</taxon>
        <taxon>Actinomycetota</taxon>
        <taxon>Actinomycetes</taxon>
        <taxon>Propionibacteriales</taxon>
        <taxon>Propionibacteriaceae</taxon>
        <taxon>Microlunatus</taxon>
    </lineage>
</organism>
<dbReference type="Pfam" id="PF12833">
    <property type="entry name" value="HTH_18"/>
    <property type="match status" value="1"/>
</dbReference>
<keyword evidence="1" id="KW-0805">Transcription regulation</keyword>
<accession>A0A1H1WWM0</accession>
<evidence type="ECO:0000259" key="4">
    <source>
        <dbReference type="PROSITE" id="PS01124"/>
    </source>
</evidence>
<dbReference type="RefSeq" id="WP_157683561.1">
    <property type="nucleotide sequence ID" value="NZ_LT629772.1"/>
</dbReference>
<proteinExistence type="predicted"/>
<dbReference type="Gene3D" id="1.10.10.60">
    <property type="entry name" value="Homeodomain-like"/>
    <property type="match status" value="1"/>
</dbReference>
<dbReference type="GO" id="GO:0043565">
    <property type="term" value="F:sequence-specific DNA binding"/>
    <property type="evidence" value="ECO:0007669"/>
    <property type="project" value="InterPro"/>
</dbReference>
<feature type="domain" description="HTH araC/xylS-type" evidence="4">
    <location>
        <begin position="182"/>
        <end position="292"/>
    </location>
</feature>
<dbReference type="AlphaFoldDB" id="A0A1H1WWM0"/>
<dbReference type="Pfam" id="PF20240">
    <property type="entry name" value="DUF6597"/>
    <property type="match status" value="1"/>
</dbReference>
<dbReference type="OrthoDB" id="2559672at2"/>
<protein>
    <submittedName>
        <fullName evidence="5">Helix-turn-helix domain-containing protein</fullName>
    </submittedName>
</protein>
<dbReference type="InterPro" id="IPR050204">
    <property type="entry name" value="AraC_XylS_family_regulators"/>
</dbReference>
<evidence type="ECO:0000313" key="5">
    <source>
        <dbReference type="EMBL" id="SDT01563.1"/>
    </source>
</evidence>
<evidence type="ECO:0000256" key="1">
    <source>
        <dbReference type="ARBA" id="ARBA00023015"/>
    </source>
</evidence>
<sequence>MTSSGLADRPPRGILGLPGRLPYRVTRTAPSDRLSWCIDRFWTSEWELPPGRAVTARVLPHPTVNLTWERHPPSVGSGGPATTPRQLIITGVARGVFTRTLTGTDRAFGIKLRPGVARLLTDVAITELSGNGQPADAVWSAALRPTGRELQDALAAAPTDADRITAAESFFAAIDGPSERLTTVQHGVRALIGDPAVRRVTDVTTRLGVSERTLQRLFGEYLGLSPGWVLRRGRLHAAAERLIQLAAAAGAGSGRRAVLAEVAAEYGYADQAHLTGDFTKIIRMPPNSWLNTLIAEHAIG</sequence>
<dbReference type="PROSITE" id="PS00041">
    <property type="entry name" value="HTH_ARAC_FAMILY_1"/>
    <property type="match status" value="1"/>
</dbReference>
<dbReference type="EMBL" id="LT629772">
    <property type="protein sequence ID" value="SDT01563.1"/>
    <property type="molecule type" value="Genomic_DNA"/>
</dbReference>
<keyword evidence="3" id="KW-0804">Transcription</keyword>
<evidence type="ECO:0000256" key="3">
    <source>
        <dbReference type="ARBA" id="ARBA00023163"/>
    </source>
</evidence>
<dbReference type="SMART" id="SM00342">
    <property type="entry name" value="HTH_ARAC"/>
    <property type="match status" value="1"/>
</dbReference>
<dbReference type="PROSITE" id="PS01124">
    <property type="entry name" value="HTH_ARAC_FAMILY_2"/>
    <property type="match status" value="1"/>
</dbReference>
<name>A0A1H1WWM0_9ACTN</name>
<reference evidence="5 6" key="1">
    <citation type="submission" date="2016-10" db="EMBL/GenBank/DDBJ databases">
        <authorList>
            <person name="de Groot N.N."/>
        </authorList>
    </citation>
    <scope>NUCLEOTIDE SEQUENCE [LARGE SCALE GENOMIC DNA]</scope>
    <source>
        <strain evidence="5 6">DSM 21800</strain>
    </source>
</reference>
<dbReference type="InterPro" id="IPR018062">
    <property type="entry name" value="HTH_AraC-typ_CS"/>
</dbReference>
<dbReference type="GO" id="GO:0003700">
    <property type="term" value="F:DNA-binding transcription factor activity"/>
    <property type="evidence" value="ECO:0007669"/>
    <property type="project" value="InterPro"/>
</dbReference>
<dbReference type="STRING" id="630515.SAMN04489812_3839"/>
<keyword evidence="6" id="KW-1185">Reference proteome</keyword>
<gene>
    <name evidence="5" type="ORF">SAMN04489812_3839</name>
</gene>
<evidence type="ECO:0000313" key="6">
    <source>
        <dbReference type="Proteomes" id="UP000199103"/>
    </source>
</evidence>
<dbReference type="InterPro" id="IPR018060">
    <property type="entry name" value="HTH_AraC"/>
</dbReference>
<evidence type="ECO:0000256" key="2">
    <source>
        <dbReference type="ARBA" id="ARBA00023125"/>
    </source>
</evidence>
<dbReference type="PANTHER" id="PTHR46796">
    <property type="entry name" value="HTH-TYPE TRANSCRIPTIONAL ACTIVATOR RHAS-RELATED"/>
    <property type="match status" value="1"/>
</dbReference>
<dbReference type="Proteomes" id="UP000199103">
    <property type="component" value="Chromosome I"/>
</dbReference>
<dbReference type="InterPro" id="IPR046532">
    <property type="entry name" value="DUF6597"/>
</dbReference>
<keyword evidence="2" id="KW-0238">DNA-binding</keyword>